<sequence length="211" mass="23798">MFRNACRQYANNGHCSYEIRSKLSHVNTRATTTVAQQQPHCTRPARSRNRTAVNITSSSALPGFFAQYSNFNYNASESASHEFYRLCKFNRWQRDDPERQDAHDAFKTALAIQFNNIYGTDEHSLSAWRDLCEVIGVVPIPEGLAACRKAVRGSHVNLVDLVGAKGTGTVPRFRSERELSAYTKLTKKYFPKKSAYTGGLLKFLLRKIIAA</sequence>
<comment type="caution">
    <text evidence="1">The sequence shown here is derived from an EMBL/GenBank/DDBJ whole genome shotgun (WGS) entry which is preliminary data.</text>
</comment>
<evidence type="ECO:0000313" key="1">
    <source>
        <dbReference type="EMBL" id="KAH7909592.1"/>
    </source>
</evidence>
<protein>
    <submittedName>
        <fullName evidence="1">Uncharacterized protein</fullName>
    </submittedName>
</protein>
<evidence type="ECO:0000313" key="2">
    <source>
        <dbReference type="Proteomes" id="UP000790377"/>
    </source>
</evidence>
<keyword evidence="2" id="KW-1185">Reference proteome</keyword>
<dbReference type="Proteomes" id="UP000790377">
    <property type="component" value="Unassembled WGS sequence"/>
</dbReference>
<accession>A0ACB8A940</accession>
<organism evidence="1 2">
    <name type="scientific">Hygrophoropsis aurantiaca</name>
    <dbReference type="NCBI Taxonomy" id="72124"/>
    <lineage>
        <taxon>Eukaryota</taxon>
        <taxon>Fungi</taxon>
        <taxon>Dikarya</taxon>
        <taxon>Basidiomycota</taxon>
        <taxon>Agaricomycotina</taxon>
        <taxon>Agaricomycetes</taxon>
        <taxon>Agaricomycetidae</taxon>
        <taxon>Boletales</taxon>
        <taxon>Coniophorineae</taxon>
        <taxon>Hygrophoropsidaceae</taxon>
        <taxon>Hygrophoropsis</taxon>
    </lineage>
</organism>
<name>A0ACB8A940_9AGAM</name>
<dbReference type="EMBL" id="MU267751">
    <property type="protein sequence ID" value="KAH7909592.1"/>
    <property type="molecule type" value="Genomic_DNA"/>
</dbReference>
<proteinExistence type="predicted"/>
<gene>
    <name evidence="1" type="ORF">BJ138DRAFT_209388</name>
</gene>
<reference evidence="1" key="1">
    <citation type="journal article" date="2021" name="New Phytol.">
        <title>Evolutionary innovations through gain and loss of genes in the ectomycorrhizal Boletales.</title>
        <authorList>
            <person name="Wu G."/>
            <person name="Miyauchi S."/>
            <person name="Morin E."/>
            <person name="Kuo A."/>
            <person name="Drula E."/>
            <person name="Varga T."/>
            <person name="Kohler A."/>
            <person name="Feng B."/>
            <person name="Cao Y."/>
            <person name="Lipzen A."/>
            <person name="Daum C."/>
            <person name="Hundley H."/>
            <person name="Pangilinan J."/>
            <person name="Johnson J."/>
            <person name="Barry K."/>
            <person name="LaButti K."/>
            <person name="Ng V."/>
            <person name="Ahrendt S."/>
            <person name="Min B."/>
            <person name="Choi I.G."/>
            <person name="Park H."/>
            <person name="Plett J.M."/>
            <person name="Magnuson J."/>
            <person name="Spatafora J.W."/>
            <person name="Nagy L.G."/>
            <person name="Henrissat B."/>
            <person name="Grigoriev I.V."/>
            <person name="Yang Z.L."/>
            <person name="Xu J."/>
            <person name="Martin F.M."/>
        </authorList>
    </citation>
    <scope>NUCLEOTIDE SEQUENCE</scope>
    <source>
        <strain evidence="1">ATCC 28755</strain>
    </source>
</reference>